<dbReference type="STRING" id="42256.RradSPS_1044"/>
<name>A0A023X1H7_RUBRA</name>
<gene>
    <name evidence="6" type="ORF">RradSPS_1044</name>
    <name evidence="7" type="ORF">SIL72_06795</name>
</gene>
<dbReference type="KEGG" id="rrd:RradSPS_1044"/>
<feature type="transmembrane region" description="Helical" evidence="5">
    <location>
        <begin position="267"/>
        <end position="290"/>
    </location>
</feature>
<reference evidence="6 8" key="1">
    <citation type="submission" date="2014-03" db="EMBL/GenBank/DDBJ databases">
        <title>Complete genome sequence of the Radio-Resistant Rubrobacter radiotolerans RSPS-4.</title>
        <authorList>
            <person name="Egas C.C."/>
            <person name="Barroso C.C."/>
            <person name="Froufe H.J.C."/>
            <person name="Pacheco J.J."/>
            <person name="Albuquerque L.L."/>
            <person name="da Costa M.M.S."/>
        </authorList>
    </citation>
    <scope>NUCLEOTIDE SEQUENCE [LARGE SCALE GENOMIC DNA]</scope>
    <source>
        <strain evidence="6 8">RSPS-4</strain>
    </source>
</reference>
<dbReference type="Pfam" id="PF01758">
    <property type="entry name" value="SBF"/>
    <property type="match status" value="1"/>
</dbReference>
<feature type="transmembrane region" description="Helical" evidence="5">
    <location>
        <begin position="224"/>
        <end position="246"/>
    </location>
</feature>
<organism evidence="6 8">
    <name type="scientific">Rubrobacter radiotolerans</name>
    <name type="common">Arthrobacter radiotolerans</name>
    <dbReference type="NCBI Taxonomy" id="42256"/>
    <lineage>
        <taxon>Bacteria</taxon>
        <taxon>Bacillati</taxon>
        <taxon>Actinomycetota</taxon>
        <taxon>Rubrobacteria</taxon>
        <taxon>Rubrobacterales</taxon>
        <taxon>Rubrobacteraceae</taxon>
        <taxon>Rubrobacter</taxon>
    </lineage>
</organism>
<feature type="transmembrane region" description="Helical" evidence="5">
    <location>
        <begin position="193"/>
        <end position="212"/>
    </location>
</feature>
<evidence type="ECO:0000256" key="3">
    <source>
        <dbReference type="ARBA" id="ARBA00022989"/>
    </source>
</evidence>
<evidence type="ECO:0000256" key="2">
    <source>
        <dbReference type="ARBA" id="ARBA00022692"/>
    </source>
</evidence>
<feature type="transmembrane region" description="Helical" evidence="5">
    <location>
        <begin position="69"/>
        <end position="91"/>
    </location>
</feature>
<dbReference type="AlphaFoldDB" id="A0A023X1H7"/>
<dbReference type="GO" id="GO:0016020">
    <property type="term" value="C:membrane"/>
    <property type="evidence" value="ECO:0007669"/>
    <property type="project" value="UniProtKB-SubCell"/>
</dbReference>
<dbReference type="eggNOG" id="COG0385">
    <property type="taxonomic scope" value="Bacteria"/>
</dbReference>
<dbReference type="PANTHER" id="PTHR10361">
    <property type="entry name" value="SODIUM-BILE ACID COTRANSPORTER"/>
    <property type="match status" value="1"/>
</dbReference>
<evidence type="ECO:0000313" key="8">
    <source>
        <dbReference type="Proteomes" id="UP000025229"/>
    </source>
</evidence>
<keyword evidence="3 5" id="KW-1133">Transmembrane helix</keyword>
<dbReference type="RefSeq" id="WP_038681160.1">
    <property type="nucleotide sequence ID" value="NZ_CP007514.1"/>
</dbReference>
<dbReference type="Proteomes" id="UP000025229">
    <property type="component" value="Chromosome"/>
</dbReference>
<evidence type="ECO:0000256" key="1">
    <source>
        <dbReference type="ARBA" id="ARBA00004141"/>
    </source>
</evidence>
<dbReference type="OrthoDB" id="9806785at2"/>
<dbReference type="PANTHER" id="PTHR10361:SF28">
    <property type="entry name" value="P3 PROTEIN-RELATED"/>
    <property type="match status" value="1"/>
</dbReference>
<feature type="transmembrane region" description="Helical" evidence="5">
    <location>
        <begin position="12"/>
        <end position="31"/>
    </location>
</feature>
<evidence type="ECO:0000313" key="7">
    <source>
        <dbReference type="EMBL" id="MDX5893734.1"/>
    </source>
</evidence>
<dbReference type="InterPro" id="IPR002657">
    <property type="entry name" value="BilAc:Na_symport/Acr3"/>
</dbReference>
<feature type="transmembrane region" description="Helical" evidence="5">
    <location>
        <begin position="132"/>
        <end position="154"/>
    </location>
</feature>
<dbReference type="Gene3D" id="1.20.1530.20">
    <property type="match status" value="1"/>
</dbReference>
<dbReference type="EMBL" id="JAWXXX010000001">
    <property type="protein sequence ID" value="MDX5893734.1"/>
    <property type="molecule type" value="Genomic_DNA"/>
</dbReference>
<feature type="transmembrane region" description="Helical" evidence="5">
    <location>
        <begin position="160"/>
        <end position="181"/>
    </location>
</feature>
<dbReference type="Proteomes" id="UP001281130">
    <property type="component" value="Unassembled WGS sequence"/>
</dbReference>
<evidence type="ECO:0000256" key="5">
    <source>
        <dbReference type="SAM" id="Phobius"/>
    </source>
</evidence>
<protein>
    <submittedName>
        <fullName evidence="7">Bile acid:sodium symporter family protein</fullName>
    </submittedName>
    <submittedName>
        <fullName evidence="6">Putative Na+-dependent transporter</fullName>
    </submittedName>
</protein>
<accession>A0A023X1H7</accession>
<dbReference type="EMBL" id="CP007514">
    <property type="protein sequence ID" value="AHY46327.1"/>
    <property type="molecule type" value="Genomic_DNA"/>
</dbReference>
<keyword evidence="8" id="KW-1185">Reference proteome</keyword>
<dbReference type="InterPro" id="IPR004710">
    <property type="entry name" value="Bilac:Na_transpt"/>
</dbReference>
<keyword evidence="4 5" id="KW-0472">Membrane</keyword>
<dbReference type="HOGENOM" id="CLU_034788_1_1_11"/>
<feature type="transmembrane region" description="Helical" evidence="5">
    <location>
        <begin position="37"/>
        <end position="57"/>
    </location>
</feature>
<evidence type="ECO:0000256" key="4">
    <source>
        <dbReference type="ARBA" id="ARBA00023136"/>
    </source>
</evidence>
<reference evidence="7" key="2">
    <citation type="submission" date="2023-11" db="EMBL/GenBank/DDBJ databases">
        <title>MicrobeMod: A computational toolkit for identifying prokaryotic methylation and restriction-modification with nanopore sequencing.</title>
        <authorList>
            <person name="Crits-Christoph A."/>
            <person name="Kang S.C."/>
            <person name="Lee H."/>
            <person name="Ostrov N."/>
        </authorList>
    </citation>
    <scope>NUCLEOTIDE SEQUENCE</scope>
    <source>
        <strain evidence="7">ATCC 51242</strain>
    </source>
</reference>
<keyword evidence="2 5" id="KW-0812">Transmembrane</keyword>
<comment type="subcellular location">
    <subcellularLocation>
        <location evidence="1">Membrane</location>
        <topology evidence="1">Multi-pass membrane protein</topology>
    </subcellularLocation>
</comment>
<sequence>MSTLARISDFAGRYFALLVVGGAVVAFFVPALAGITAYINVLLGVVMFGMGLTLSVEDFARVFRRPKDIGLGVAAQFTVMPLVAFALAVVFRLPPELAAGVILLGCCPGGTASNVITYLARGDVALSVSLTSVSTVLAPLFTPLLMLLLAGRWLPVDAGALFFSIVQVVLVPVVLGVLANTFLGGAVRRVRPALPLVSVVFIVVIVMGVVAASSENVLAVGPLVLLLVVLHNGFGLLFGYVLARLAGVGVAQRRAVSVEVGMQNSGLAAALATTYFGGVAALPGALFSVWHNISGPLLATYWSRRPVGDRSRPWLDV</sequence>
<feature type="transmembrane region" description="Helical" evidence="5">
    <location>
        <begin position="97"/>
        <end position="120"/>
    </location>
</feature>
<proteinExistence type="predicted"/>
<dbReference type="InterPro" id="IPR038770">
    <property type="entry name" value="Na+/solute_symporter_sf"/>
</dbReference>
<evidence type="ECO:0000313" key="6">
    <source>
        <dbReference type="EMBL" id="AHY46327.1"/>
    </source>
</evidence>
<dbReference type="PATRIC" id="fig|42256.3.peg.1056"/>